<dbReference type="PANTHER" id="PTHR46401:SF2">
    <property type="entry name" value="GLYCOSYLTRANSFERASE WBBK-RELATED"/>
    <property type="match status" value="1"/>
</dbReference>
<evidence type="ECO:0000259" key="2">
    <source>
        <dbReference type="Pfam" id="PF00534"/>
    </source>
</evidence>
<evidence type="ECO:0000256" key="1">
    <source>
        <dbReference type="ARBA" id="ARBA00022679"/>
    </source>
</evidence>
<dbReference type="Gene3D" id="3.40.50.2000">
    <property type="entry name" value="Glycogen Phosphorylase B"/>
    <property type="match status" value="2"/>
</dbReference>
<dbReference type="GO" id="GO:0009103">
    <property type="term" value="P:lipopolysaccharide biosynthetic process"/>
    <property type="evidence" value="ECO:0007669"/>
    <property type="project" value="TreeGrafter"/>
</dbReference>
<gene>
    <name evidence="3" type="ORF">UFOPK4061_01388</name>
</gene>
<dbReference type="GO" id="GO:0016757">
    <property type="term" value="F:glycosyltransferase activity"/>
    <property type="evidence" value="ECO:0007669"/>
    <property type="project" value="InterPro"/>
</dbReference>
<keyword evidence="1" id="KW-0808">Transferase</keyword>
<proteinExistence type="predicted"/>
<name>A0A6J7QT18_9ZZZZ</name>
<organism evidence="3">
    <name type="scientific">freshwater metagenome</name>
    <dbReference type="NCBI Taxonomy" id="449393"/>
    <lineage>
        <taxon>unclassified sequences</taxon>
        <taxon>metagenomes</taxon>
        <taxon>ecological metagenomes</taxon>
    </lineage>
</organism>
<accession>A0A6J7QT18</accession>
<dbReference type="EMBL" id="CAFBPD010000258">
    <property type="protein sequence ID" value="CAB5020888.1"/>
    <property type="molecule type" value="Genomic_DNA"/>
</dbReference>
<evidence type="ECO:0000313" key="3">
    <source>
        <dbReference type="EMBL" id="CAB5020888.1"/>
    </source>
</evidence>
<protein>
    <submittedName>
        <fullName evidence="3">Unannotated protein</fullName>
    </submittedName>
</protein>
<reference evidence="3" key="1">
    <citation type="submission" date="2020-05" db="EMBL/GenBank/DDBJ databases">
        <authorList>
            <person name="Chiriac C."/>
            <person name="Salcher M."/>
            <person name="Ghai R."/>
            <person name="Kavagutti S V."/>
        </authorList>
    </citation>
    <scope>NUCLEOTIDE SEQUENCE</scope>
</reference>
<sequence length="392" mass="42758">MTTVGIDLEQFIRDPYATGIQRVLQQLAINWPDGETKAEFVVPNKRGSFTLIDRATAAELLSLPFQERLPDDDLRQTVNEFLEQHEQRASTVQVNLGDLVAIYDAWLLPEVSYLPSVLERLDIFGRCMPTTMIGYDALPQTEPANYRFVPGAAAWVSEYFRRLVSVDSVVCISEYSRSEIIGRLRRDPAKRITIAHPGGDHLAARPASARETGVEGRRPQFVRLGTMEARKRPIEILRGFEAAVRDGLDAELVFIGNASSSSEAINAEIRAAVAAGYPVTWVTGASDAQVHDLVHGADAFLSFGVEGYGIPVLEAIRLGTPVLFDGIQPAGDLMVGRGARRVPAGTEAEMAELFRAYGRPGGLDGLRSEADPSMVPSWEDFAASVAAASARF</sequence>
<feature type="domain" description="Glycosyl transferase family 1" evidence="2">
    <location>
        <begin position="209"/>
        <end position="323"/>
    </location>
</feature>
<dbReference type="InterPro" id="IPR001296">
    <property type="entry name" value="Glyco_trans_1"/>
</dbReference>
<dbReference type="SUPFAM" id="SSF53756">
    <property type="entry name" value="UDP-Glycosyltransferase/glycogen phosphorylase"/>
    <property type="match status" value="1"/>
</dbReference>
<dbReference type="Pfam" id="PF00534">
    <property type="entry name" value="Glycos_transf_1"/>
    <property type="match status" value="1"/>
</dbReference>
<dbReference type="PANTHER" id="PTHR46401">
    <property type="entry name" value="GLYCOSYLTRANSFERASE WBBK-RELATED"/>
    <property type="match status" value="1"/>
</dbReference>
<dbReference type="AlphaFoldDB" id="A0A6J7QT18"/>